<feature type="compositionally biased region" description="Basic and acidic residues" evidence="7">
    <location>
        <begin position="132"/>
        <end position="158"/>
    </location>
</feature>
<dbReference type="InterPro" id="IPR000719">
    <property type="entry name" value="Prot_kinase_dom"/>
</dbReference>
<dbReference type="InterPro" id="IPR050108">
    <property type="entry name" value="CDK"/>
</dbReference>
<keyword evidence="6" id="KW-0067">ATP-binding</keyword>
<dbReference type="InterPro" id="IPR011009">
    <property type="entry name" value="Kinase-like_dom_sf"/>
</dbReference>
<dbReference type="GO" id="GO:0005634">
    <property type="term" value="C:nucleus"/>
    <property type="evidence" value="ECO:0007669"/>
    <property type="project" value="TreeGrafter"/>
</dbReference>
<feature type="compositionally biased region" description="Basic and acidic residues" evidence="7">
    <location>
        <begin position="412"/>
        <end position="425"/>
    </location>
</feature>
<feature type="compositionally biased region" description="Low complexity" evidence="7">
    <location>
        <begin position="165"/>
        <end position="174"/>
    </location>
</feature>
<dbReference type="PANTHER" id="PTHR24056">
    <property type="entry name" value="CELL DIVISION PROTEIN KINASE"/>
    <property type="match status" value="1"/>
</dbReference>
<evidence type="ECO:0000259" key="8">
    <source>
        <dbReference type="PROSITE" id="PS50011"/>
    </source>
</evidence>
<evidence type="ECO:0000256" key="2">
    <source>
        <dbReference type="ARBA" id="ARBA00022527"/>
    </source>
</evidence>
<evidence type="ECO:0000256" key="4">
    <source>
        <dbReference type="ARBA" id="ARBA00022741"/>
    </source>
</evidence>
<keyword evidence="3" id="KW-0808">Transferase</keyword>
<dbReference type="SMART" id="SM00220">
    <property type="entry name" value="S_TKc"/>
    <property type="match status" value="1"/>
</dbReference>
<dbReference type="PANTHER" id="PTHR24056:SF107">
    <property type="entry name" value="CYCLIN-DEPENDENT KINASE 11A-RELATED"/>
    <property type="match status" value="1"/>
</dbReference>
<dbReference type="InterPro" id="IPR008271">
    <property type="entry name" value="Ser/Thr_kinase_AS"/>
</dbReference>
<dbReference type="Pfam" id="PF00069">
    <property type="entry name" value="Pkinase"/>
    <property type="match status" value="1"/>
</dbReference>
<comment type="similarity">
    <text evidence="1">Belongs to the protein kinase superfamily. CMGC Ser/Thr protein kinase family. CDC2/CDKX subfamily.</text>
</comment>
<evidence type="ECO:0000256" key="6">
    <source>
        <dbReference type="ARBA" id="ARBA00022840"/>
    </source>
</evidence>
<sequence length="774" mass="85592">MAELLRKKIEALKSRKAAAEEPVVTPQSSSTTAALAPSSSLPSPSTTVTAAAPAQVKSTCSVPLANLPPAFVSPYTAVVKYRDTVKDPLCAQFTTSVAVELFKTFIQQRHRGNVSVQAQKRARSEDFGATERPVRSKEDNDSAKNEEEVQQQREEGYQHQHHNNSSGEGESLSGVGSGGDGINKNIVHFTHPPLCTVVSYFLPYLEARCFTHSDVKDREGKTTWASEAPDAPSLLQGYVTSLHKNVKSSVKAIRVSGKTRPPCRSVNEYVPVGQIAHGVYGVVYRATEANGSSSSGGGRGRKFALKQVKQRWLEESEVGFPPYLLREFDLLLRLRHPNIVCGREVVLLDKKSNSSKASKQQEVKPATGTTGREVSNEVGRHNHRTDNVQKTNEEPTASGNDDGLPSSCNQGGDKKEEEPPQIKTKLSADKMKDVYLVMEYCPYDLKAFIYHRKGVAALLHLSSANKHPDAPRCFLSRVKCVMQQLFTGVAFLHDHRILHRDIKTSNILISSTGEVKLCDFGLGRHYREGQELTANVVTLMYRAPELHFGITDYSYKMDMWSLGCIMAEIFLKEPLFRAEEESRHFAVICDVIGIPTEETFSGLYKMHEVTRLMRSLKRYNRENTLQQIFSRSNHSGAATLPPSGMDLLNRILRWNPIDRLSAREALEHKFFHEDPLPCMPEELLAPLPTTVAAEQMVGVPSQREGGAAVVAGKSSSETNCAIPQALESCEGGDNEETCGFGETVRSNAESPTADVLRARASNIDEEVEVEVRRR</sequence>
<evidence type="ECO:0000256" key="3">
    <source>
        <dbReference type="ARBA" id="ARBA00022679"/>
    </source>
</evidence>
<dbReference type="GO" id="GO:0004674">
    <property type="term" value="F:protein serine/threonine kinase activity"/>
    <property type="evidence" value="ECO:0007669"/>
    <property type="project" value="UniProtKB-KW"/>
</dbReference>
<evidence type="ECO:0000313" key="9">
    <source>
        <dbReference type="EMBL" id="SCU66965.1"/>
    </source>
</evidence>
<dbReference type="Gene3D" id="1.10.510.10">
    <property type="entry name" value="Transferase(Phosphotransferase) domain 1"/>
    <property type="match status" value="1"/>
</dbReference>
<evidence type="ECO:0000256" key="5">
    <source>
        <dbReference type="ARBA" id="ARBA00022777"/>
    </source>
</evidence>
<feature type="region of interest" description="Disordered" evidence="7">
    <location>
        <begin position="16"/>
        <end position="47"/>
    </location>
</feature>
<dbReference type="SUPFAM" id="SSF56112">
    <property type="entry name" value="Protein kinase-like (PK-like)"/>
    <property type="match status" value="1"/>
</dbReference>
<feature type="region of interest" description="Disordered" evidence="7">
    <location>
        <begin position="352"/>
        <end position="425"/>
    </location>
</feature>
<evidence type="ECO:0000313" key="10">
    <source>
        <dbReference type="Proteomes" id="UP000195570"/>
    </source>
</evidence>
<evidence type="ECO:0000256" key="1">
    <source>
        <dbReference type="ARBA" id="ARBA00006485"/>
    </source>
</evidence>
<dbReference type="PROSITE" id="PS50011">
    <property type="entry name" value="PROTEIN_KINASE_DOM"/>
    <property type="match status" value="1"/>
</dbReference>
<proteinExistence type="inferred from homology"/>
<dbReference type="GO" id="GO:0005524">
    <property type="term" value="F:ATP binding"/>
    <property type="evidence" value="ECO:0007669"/>
    <property type="project" value="UniProtKB-KW"/>
</dbReference>
<accession>A0A1G4I4Y4</accession>
<dbReference type="Proteomes" id="UP000195570">
    <property type="component" value="Unassembled WGS sequence"/>
</dbReference>
<keyword evidence="2" id="KW-0723">Serine/threonine-protein kinase</keyword>
<feature type="domain" description="Protein kinase" evidence="8">
    <location>
        <begin position="269"/>
        <end position="671"/>
    </location>
</feature>
<reference evidence="9" key="1">
    <citation type="submission" date="2016-09" db="EMBL/GenBank/DDBJ databases">
        <authorList>
            <person name="Hebert L."/>
            <person name="Moumen B."/>
        </authorList>
    </citation>
    <scope>NUCLEOTIDE SEQUENCE [LARGE SCALE GENOMIC DNA]</scope>
    <source>
        <strain evidence="9">OVI</strain>
    </source>
</reference>
<feature type="compositionally biased region" description="Low complexity" evidence="7">
    <location>
        <begin position="25"/>
        <end position="47"/>
    </location>
</feature>
<dbReference type="GO" id="GO:0007346">
    <property type="term" value="P:regulation of mitotic cell cycle"/>
    <property type="evidence" value="ECO:0007669"/>
    <property type="project" value="TreeGrafter"/>
</dbReference>
<keyword evidence="5 9" id="KW-0418">Kinase</keyword>
<dbReference type="PROSITE" id="PS00108">
    <property type="entry name" value="PROTEIN_KINASE_ST"/>
    <property type="match status" value="1"/>
</dbReference>
<dbReference type="Gene3D" id="3.30.200.20">
    <property type="entry name" value="Phosphorylase Kinase, domain 1"/>
    <property type="match status" value="2"/>
</dbReference>
<protein>
    <submittedName>
        <fullName evidence="9">Cdc2-related kinase, putative</fullName>
    </submittedName>
</protein>
<evidence type="ECO:0000256" key="7">
    <source>
        <dbReference type="SAM" id="MobiDB-lite"/>
    </source>
</evidence>
<dbReference type="VEuPathDB" id="TriTrypDB:TEOVI_000037600"/>
<dbReference type="FunFam" id="1.10.510.10:FF:001063">
    <property type="entry name" value="Protein kinase-like protein"/>
    <property type="match status" value="1"/>
</dbReference>
<keyword evidence="4" id="KW-0547">Nucleotide-binding</keyword>
<keyword evidence="10" id="KW-1185">Reference proteome</keyword>
<dbReference type="RefSeq" id="XP_067078336.1">
    <property type="nucleotide sequence ID" value="XM_067222235.1"/>
</dbReference>
<name>A0A1G4I4Y4_TRYEQ</name>
<gene>
    <name evidence="9" type="ORF">TEOVI_000037600</name>
</gene>
<dbReference type="EMBL" id="CZPT02000654">
    <property type="protein sequence ID" value="SCU66965.1"/>
    <property type="molecule type" value="Genomic_DNA"/>
</dbReference>
<dbReference type="AlphaFoldDB" id="A0A1G4I4Y4"/>
<comment type="caution">
    <text evidence="9">The sequence shown here is derived from an EMBL/GenBank/DDBJ whole genome shotgun (WGS) entry which is preliminary data.</text>
</comment>
<dbReference type="GeneID" id="92374316"/>
<feature type="region of interest" description="Disordered" evidence="7">
    <location>
        <begin position="113"/>
        <end position="177"/>
    </location>
</feature>
<feature type="compositionally biased region" description="Basic and acidic residues" evidence="7">
    <location>
        <begin position="374"/>
        <end position="393"/>
    </location>
</feature>
<organism evidence="9 10">
    <name type="scientific">Trypanosoma equiperdum</name>
    <dbReference type="NCBI Taxonomy" id="5694"/>
    <lineage>
        <taxon>Eukaryota</taxon>
        <taxon>Discoba</taxon>
        <taxon>Euglenozoa</taxon>
        <taxon>Kinetoplastea</taxon>
        <taxon>Metakinetoplastina</taxon>
        <taxon>Trypanosomatida</taxon>
        <taxon>Trypanosomatidae</taxon>
        <taxon>Trypanosoma</taxon>
    </lineage>
</organism>